<evidence type="ECO:0008006" key="7">
    <source>
        <dbReference type="Google" id="ProtNLM"/>
    </source>
</evidence>
<dbReference type="AlphaFoldDB" id="A0A9P8C3M9"/>
<dbReference type="SUPFAM" id="SSF51905">
    <property type="entry name" value="FAD/NAD(P)-binding domain"/>
    <property type="match status" value="1"/>
</dbReference>
<evidence type="ECO:0000256" key="4">
    <source>
        <dbReference type="ARBA" id="ARBA00023002"/>
    </source>
</evidence>
<organism evidence="5 6">
    <name type="scientific">Amylocarpus encephaloides</name>
    <dbReference type="NCBI Taxonomy" id="45428"/>
    <lineage>
        <taxon>Eukaryota</taxon>
        <taxon>Fungi</taxon>
        <taxon>Dikarya</taxon>
        <taxon>Ascomycota</taxon>
        <taxon>Pezizomycotina</taxon>
        <taxon>Leotiomycetes</taxon>
        <taxon>Helotiales</taxon>
        <taxon>Helotiales incertae sedis</taxon>
        <taxon>Amylocarpus</taxon>
    </lineage>
</organism>
<keyword evidence="2" id="KW-0285">Flavoprotein</keyword>
<evidence type="ECO:0000256" key="3">
    <source>
        <dbReference type="ARBA" id="ARBA00022827"/>
    </source>
</evidence>
<dbReference type="GO" id="GO:0004499">
    <property type="term" value="F:N,N-dimethylaniline monooxygenase activity"/>
    <property type="evidence" value="ECO:0007669"/>
    <property type="project" value="InterPro"/>
</dbReference>
<keyword evidence="3" id="KW-0274">FAD</keyword>
<accession>A0A9P8C3M9</accession>
<dbReference type="OrthoDB" id="2915840at2759"/>
<keyword evidence="6" id="KW-1185">Reference proteome</keyword>
<evidence type="ECO:0000256" key="2">
    <source>
        <dbReference type="ARBA" id="ARBA00022630"/>
    </source>
</evidence>
<dbReference type="FunFam" id="3.50.50.60:FF:000258">
    <property type="entry name" value="Flavin-binding monooxygenase-like protein (AFU_orthologue AFUA_6G01900)"/>
    <property type="match status" value="1"/>
</dbReference>
<evidence type="ECO:0000256" key="1">
    <source>
        <dbReference type="ARBA" id="ARBA00009183"/>
    </source>
</evidence>
<dbReference type="Pfam" id="PF00743">
    <property type="entry name" value="FMO-like"/>
    <property type="match status" value="1"/>
</dbReference>
<name>A0A9P8C3M9_9HELO</name>
<gene>
    <name evidence="5" type="ORF">BJ875DRAFT_485775</name>
</gene>
<comment type="similarity">
    <text evidence="1">Belongs to the FMO family.</text>
</comment>
<dbReference type="Proteomes" id="UP000824998">
    <property type="component" value="Unassembled WGS sequence"/>
</dbReference>
<protein>
    <recommendedName>
        <fullName evidence="7">FAD/NAD(P)-binding domain-containing protein</fullName>
    </recommendedName>
</protein>
<dbReference type="InterPro" id="IPR036188">
    <property type="entry name" value="FAD/NAD-bd_sf"/>
</dbReference>
<keyword evidence="4" id="KW-0560">Oxidoreductase</keyword>
<dbReference type="PANTHER" id="PTHR23023">
    <property type="entry name" value="DIMETHYLANILINE MONOOXYGENASE"/>
    <property type="match status" value="1"/>
</dbReference>
<sequence>MAASTEQFDLVVVGAGWFGLAATKTYLEVHPDARVVLLEAESSVGGVWGKNRLYPGLKSNNMVGTYEFSDFPMDEKTWGVKPGQHIPGQTLHNYLTAYAKKFNVLPRVRFNCKVESVERGEKGGWILKTSANAAASMVTKKLVVATGVTSQAFLPTFEGQESFGEPLFHSKDFLAHADTIKTKKRVTILGGTKSAWDAVYAYAIEGVEIDWVIRESGHGPCWMAPPYVTPLKKWLEKLAHVRFLTWMSPCIWGEADGYGGIRSWLHGTAVGRFLVDRFWAILGGDLVTLNKYDSHPETAKLKPWIGAFWTGTSLSILNYDTDFFELVKGGKIKVHIADITQLSKGKVHLSSGEVLESETLLCSTGWKHSTPFTFIPSGLESELGLPHVQTSEVEPLTEQVDAEILSLYPRLAKQPKKNEKFKPLCDTKAVLQNEESLSALNLYRFMVPANAELLATNDIAFAGNLMAITTAIIAQTQALWITAYFDGKMLPFSATIHSTAELDERVTALQHSATLHNRFGKWRYPGGWCGKIPDFVFDALPYVDLLLKDLDLKTRRKGGWLKEISEPYGPEDYPGIVQEWLDKDKKDL</sequence>
<reference evidence="5" key="1">
    <citation type="journal article" date="2021" name="IMA Fungus">
        <title>Genomic characterization of three marine fungi, including Emericellopsis atlantica sp. nov. with signatures of a generalist lifestyle and marine biomass degradation.</title>
        <authorList>
            <person name="Hagestad O.C."/>
            <person name="Hou L."/>
            <person name="Andersen J.H."/>
            <person name="Hansen E.H."/>
            <person name="Altermark B."/>
            <person name="Li C."/>
            <person name="Kuhnert E."/>
            <person name="Cox R.J."/>
            <person name="Crous P.W."/>
            <person name="Spatafora J.W."/>
            <person name="Lail K."/>
            <person name="Amirebrahimi M."/>
            <person name="Lipzen A."/>
            <person name="Pangilinan J."/>
            <person name="Andreopoulos W."/>
            <person name="Hayes R.D."/>
            <person name="Ng V."/>
            <person name="Grigoriev I.V."/>
            <person name="Jackson S.A."/>
            <person name="Sutton T.D.S."/>
            <person name="Dobson A.D.W."/>
            <person name="Rama T."/>
        </authorList>
    </citation>
    <scope>NUCLEOTIDE SEQUENCE</scope>
    <source>
        <strain evidence="5">TRa018bII</strain>
    </source>
</reference>
<proteinExistence type="inferred from homology"/>
<dbReference type="GO" id="GO:0050661">
    <property type="term" value="F:NADP binding"/>
    <property type="evidence" value="ECO:0007669"/>
    <property type="project" value="InterPro"/>
</dbReference>
<comment type="caution">
    <text evidence="5">The sequence shown here is derived from an EMBL/GenBank/DDBJ whole genome shotgun (WGS) entry which is preliminary data.</text>
</comment>
<evidence type="ECO:0000313" key="5">
    <source>
        <dbReference type="EMBL" id="KAG9232738.1"/>
    </source>
</evidence>
<dbReference type="Gene3D" id="3.50.50.60">
    <property type="entry name" value="FAD/NAD(P)-binding domain"/>
    <property type="match status" value="1"/>
</dbReference>
<dbReference type="InterPro" id="IPR050346">
    <property type="entry name" value="FMO-like"/>
</dbReference>
<dbReference type="EMBL" id="MU251532">
    <property type="protein sequence ID" value="KAG9232738.1"/>
    <property type="molecule type" value="Genomic_DNA"/>
</dbReference>
<dbReference type="InterPro" id="IPR020946">
    <property type="entry name" value="Flavin_mOase-like"/>
</dbReference>
<dbReference type="GO" id="GO:0050660">
    <property type="term" value="F:flavin adenine dinucleotide binding"/>
    <property type="evidence" value="ECO:0007669"/>
    <property type="project" value="InterPro"/>
</dbReference>
<evidence type="ECO:0000313" key="6">
    <source>
        <dbReference type="Proteomes" id="UP000824998"/>
    </source>
</evidence>